<dbReference type="InterPro" id="IPR001128">
    <property type="entry name" value="Cyt_P450"/>
</dbReference>
<dbReference type="AlphaFoldDB" id="A0A0G2ERW6"/>
<comment type="similarity">
    <text evidence="1">Belongs to the cytochrome P450 family.</text>
</comment>
<protein>
    <submittedName>
        <fullName evidence="2">Putative cytochrome p450</fullName>
    </submittedName>
</protein>
<dbReference type="OrthoDB" id="3945418at2759"/>
<reference evidence="2 3" key="1">
    <citation type="submission" date="2015-05" db="EMBL/GenBank/DDBJ databases">
        <title>Distinctive expansion of gene families associated with plant cell wall degradation and secondary metabolism in the genomes of grapevine trunk pathogens.</title>
        <authorList>
            <person name="Lawrence D.P."/>
            <person name="Travadon R."/>
            <person name="Rolshausen P.E."/>
            <person name="Baumgartner K."/>
        </authorList>
    </citation>
    <scope>NUCLEOTIDE SEQUENCE [LARGE SCALE GENOMIC DNA]</scope>
    <source>
        <strain evidence="2">UCRPC4</strain>
    </source>
</reference>
<dbReference type="InterPro" id="IPR036396">
    <property type="entry name" value="Cyt_P450_sf"/>
</dbReference>
<dbReference type="Pfam" id="PF00067">
    <property type="entry name" value="p450"/>
    <property type="match status" value="1"/>
</dbReference>
<dbReference type="Gene3D" id="1.10.630.10">
    <property type="entry name" value="Cytochrome P450"/>
    <property type="match status" value="1"/>
</dbReference>
<evidence type="ECO:0000313" key="2">
    <source>
        <dbReference type="EMBL" id="KKY24984.1"/>
    </source>
</evidence>
<proteinExistence type="inferred from homology"/>
<sequence length="366" mass="41821">MHERYGPIVRINPFEIHINDPDYIKSLLNTNKELNKDPLRSRSLGQAQNVQETVEWAVHKRRRAPFDGFFSRKRIMELNGLVNAQADKLLNNMKTDAESSKRTCLSTYYRFASAETIFDYCFGRQFGFFEDQKTAEKLLIDQSRPGDFPGGHHLGRFTNHINLIISIQTFLYSLKLCLFGGEVAGQSFVALREWGVKRLEEVLGSAGDASDQDTVFSRLASSDLPAEERSFDYLLMQIFLFLRAGFDTTAYNLTLATYYVLTHPELKQRLELELETAECFNNGTPPSWNDLEKLPLLNAVIKETLRLGSGQNLAMAELHIFLAAVFRAFDLELTDTVAEDVVSYYDDFTPTPRNGKQKLFVRAKLR</sequence>
<keyword evidence="3" id="KW-1185">Reference proteome</keyword>
<dbReference type="PANTHER" id="PTHR24305">
    <property type="entry name" value="CYTOCHROME P450"/>
    <property type="match status" value="1"/>
</dbReference>
<comment type="caution">
    <text evidence="2">The sequence shown here is derived from an EMBL/GenBank/DDBJ whole genome shotgun (WGS) entry which is preliminary data.</text>
</comment>
<dbReference type="GO" id="GO:0004497">
    <property type="term" value="F:monooxygenase activity"/>
    <property type="evidence" value="ECO:0007669"/>
    <property type="project" value="InterPro"/>
</dbReference>
<gene>
    <name evidence="2" type="ORF">UCRPC4_g02205</name>
</gene>
<reference evidence="2 3" key="2">
    <citation type="submission" date="2015-05" db="EMBL/GenBank/DDBJ databases">
        <authorList>
            <person name="Morales-Cruz A."/>
            <person name="Amrine K.C."/>
            <person name="Cantu D."/>
        </authorList>
    </citation>
    <scope>NUCLEOTIDE SEQUENCE [LARGE SCALE GENOMIC DNA]</scope>
    <source>
        <strain evidence="2">UCRPC4</strain>
    </source>
</reference>
<dbReference type="EMBL" id="LCWF01000053">
    <property type="protein sequence ID" value="KKY24984.1"/>
    <property type="molecule type" value="Genomic_DNA"/>
</dbReference>
<dbReference type="GO" id="GO:0020037">
    <property type="term" value="F:heme binding"/>
    <property type="evidence" value="ECO:0007669"/>
    <property type="project" value="InterPro"/>
</dbReference>
<evidence type="ECO:0000256" key="1">
    <source>
        <dbReference type="ARBA" id="ARBA00010617"/>
    </source>
</evidence>
<dbReference type="SUPFAM" id="SSF48264">
    <property type="entry name" value="Cytochrome P450"/>
    <property type="match status" value="1"/>
</dbReference>
<name>A0A0G2ERW6_PHACM</name>
<evidence type="ECO:0000313" key="3">
    <source>
        <dbReference type="Proteomes" id="UP000053317"/>
    </source>
</evidence>
<dbReference type="PRINTS" id="PR00463">
    <property type="entry name" value="EP450I"/>
</dbReference>
<dbReference type="InterPro" id="IPR050121">
    <property type="entry name" value="Cytochrome_P450_monoxygenase"/>
</dbReference>
<organism evidence="2 3">
    <name type="scientific">Phaeomoniella chlamydospora</name>
    <name type="common">Phaeoacremonium chlamydosporum</name>
    <dbReference type="NCBI Taxonomy" id="158046"/>
    <lineage>
        <taxon>Eukaryota</taxon>
        <taxon>Fungi</taxon>
        <taxon>Dikarya</taxon>
        <taxon>Ascomycota</taxon>
        <taxon>Pezizomycotina</taxon>
        <taxon>Eurotiomycetes</taxon>
        <taxon>Chaetothyriomycetidae</taxon>
        <taxon>Phaeomoniellales</taxon>
        <taxon>Phaeomoniellaceae</taxon>
        <taxon>Phaeomoniella</taxon>
    </lineage>
</organism>
<dbReference type="PANTHER" id="PTHR24305:SF166">
    <property type="entry name" value="CYTOCHROME P450 12A4, MITOCHONDRIAL-RELATED"/>
    <property type="match status" value="1"/>
</dbReference>
<dbReference type="Proteomes" id="UP000053317">
    <property type="component" value="Unassembled WGS sequence"/>
</dbReference>
<dbReference type="InterPro" id="IPR002401">
    <property type="entry name" value="Cyt_P450_E_grp-I"/>
</dbReference>
<accession>A0A0G2ERW6</accession>
<dbReference type="GO" id="GO:0005506">
    <property type="term" value="F:iron ion binding"/>
    <property type="evidence" value="ECO:0007669"/>
    <property type="project" value="InterPro"/>
</dbReference>
<dbReference type="GO" id="GO:0016705">
    <property type="term" value="F:oxidoreductase activity, acting on paired donors, with incorporation or reduction of molecular oxygen"/>
    <property type="evidence" value="ECO:0007669"/>
    <property type="project" value="InterPro"/>
</dbReference>